<proteinExistence type="evidence at protein level"/>
<keyword evidence="6" id="KW-0245">EGF-like domain</keyword>
<dbReference type="InterPro" id="IPR006730">
    <property type="entry name" value="Sestrin"/>
</dbReference>
<dbReference type="FunFam" id="1.20.1290.10:FF:000001">
    <property type="entry name" value="Sestrin 1"/>
    <property type="match status" value="1"/>
</dbReference>
<protein>
    <recommendedName>
        <fullName evidence="14">Matrilin-1</fullName>
    </recommendedName>
    <alternativeName>
        <fullName evidence="15">Cartilage matrix protein</fullName>
    </alternativeName>
</protein>
<dbReference type="InterPro" id="IPR019466">
    <property type="entry name" value="Matrilin_CC_trimer"/>
</dbReference>
<comment type="function">
    <text evidence="13">A major component of the extracellular matrix of non-articular cartilage. Binds to type 2 collagens and forms long concatenated protein networks as part of the extracellular matrix. Required for the network-like organization and bundling of collagen fibrils surrounding chondrocytes in the zones of maturation and hypertrophy. Required for mechanotransduction and adaption to mechanical loading in cartilage chondrocytes, resulting in an increase in expression of the extracellular matrix components ACAN and COL2A1. Acts as a moderator of angiogenesis in response to injury.</text>
</comment>
<dbReference type="GO" id="GO:1990253">
    <property type="term" value="P:cellular response to leucine starvation"/>
    <property type="evidence" value="ECO:0007669"/>
    <property type="project" value="TreeGrafter"/>
</dbReference>
<dbReference type="SUPFAM" id="SSF69118">
    <property type="entry name" value="AhpD-like"/>
    <property type="match status" value="1"/>
</dbReference>
<dbReference type="GO" id="GO:1901031">
    <property type="term" value="P:regulation of response to reactive oxygen species"/>
    <property type="evidence" value="ECO:0007669"/>
    <property type="project" value="InterPro"/>
</dbReference>
<evidence type="ECO:0000256" key="9">
    <source>
        <dbReference type="ARBA" id="ARBA00023002"/>
    </source>
</evidence>
<accession>A0A498N280</accession>
<dbReference type="InterPro" id="IPR029032">
    <property type="entry name" value="AhpD-like"/>
</dbReference>
<comment type="caution">
    <text evidence="18">The sequence shown here is derived from an EMBL/GenBank/DDBJ whole genome shotgun (WGS) entry which is preliminary data.</text>
</comment>
<keyword evidence="20" id="KW-1267">Proteomics identification</keyword>
<dbReference type="Proteomes" id="UP000290572">
    <property type="component" value="Unassembled WGS sequence"/>
</dbReference>
<evidence type="ECO:0000256" key="15">
    <source>
        <dbReference type="ARBA" id="ARBA00093674"/>
    </source>
</evidence>
<dbReference type="GO" id="GO:1904262">
    <property type="term" value="P:negative regulation of TORC1 signaling"/>
    <property type="evidence" value="ECO:0007669"/>
    <property type="project" value="TreeGrafter"/>
</dbReference>
<gene>
    <name evidence="18" type="ORF">ROHU_020742</name>
</gene>
<evidence type="ECO:0000256" key="3">
    <source>
        <dbReference type="ARBA" id="ARBA00008350"/>
    </source>
</evidence>
<evidence type="ECO:0000256" key="6">
    <source>
        <dbReference type="ARBA" id="ARBA00022536"/>
    </source>
</evidence>
<dbReference type="GO" id="GO:0016239">
    <property type="term" value="P:positive regulation of macroautophagy"/>
    <property type="evidence" value="ECO:0007669"/>
    <property type="project" value="TreeGrafter"/>
</dbReference>
<dbReference type="PROSITE" id="PS50234">
    <property type="entry name" value="VWFA"/>
    <property type="match status" value="2"/>
</dbReference>
<dbReference type="Gene3D" id="1.20.5.30">
    <property type="match status" value="1"/>
</dbReference>
<evidence type="ECO:0000256" key="13">
    <source>
        <dbReference type="ARBA" id="ARBA00093320"/>
    </source>
</evidence>
<evidence type="ECO:0000256" key="2">
    <source>
        <dbReference type="ARBA" id="ARBA00004613"/>
    </source>
</evidence>
<dbReference type="Pfam" id="PF10393">
    <property type="entry name" value="Matrilin_ccoil"/>
    <property type="match status" value="1"/>
</dbReference>
<dbReference type="FunFam" id="3.40.50.410:FF:000004">
    <property type="entry name" value="collagen alpha-6(VI) chain"/>
    <property type="match status" value="1"/>
</dbReference>
<comment type="subcellular location">
    <subcellularLocation>
        <location evidence="1">Cytoplasm</location>
    </subcellularLocation>
    <subcellularLocation>
        <location evidence="2">Secreted</location>
    </subcellularLocation>
</comment>
<evidence type="ECO:0000256" key="12">
    <source>
        <dbReference type="ARBA" id="ARBA00049242"/>
    </source>
</evidence>
<keyword evidence="9" id="KW-0560">Oxidoreductase</keyword>
<evidence type="ECO:0000313" key="19">
    <source>
        <dbReference type="Proteomes" id="UP000290572"/>
    </source>
</evidence>
<keyword evidence="8" id="KW-0677">Repeat</keyword>
<comment type="similarity">
    <text evidence="3">Belongs to the sestrin family.</text>
</comment>
<name>A0A498N280_LABRO</name>
<dbReference type="PANTHER" id="PTHR12474">
    <property type="entry name" value="P53 REGULATED PA26 NUCLEAR PROTEIN SESTRIN"/>
    <property type="match status" value="1"/>
</dbReference>
<dbReference type="Pfam" id="PF00092">
    <property type="entry name" value="VWA"/>
    <property type="match status" value="2"/>
</dbReference>
<dbReference type="GO" id="GO:0070728">
    <property type="term" value="F:L-leucine binding"/>
    <property type="evidence" value="ECO:0007669"/>
    <property type="project" value="TreeGrafter"/>
</dbReference>
<evidence type="ECO:0000256" key="16">
    <source>
        <dbReference type="SAM" id="SignalP"/>
    </source>
</evidence>
<evidence type="ECO:0007829" key="20">
    <source>
        <dbReference type="PeptideAtlas" id="A0A498N280"/>
    </source>
</evidence>
<dbReference type="InterPro" id="IPR002035">
    <property type="entry name" value="VWF_A"/>
</dbReference>
<evidence type="ECO:0000256" key="10">
    <source>
        <dbReference type="ARBA" id="ARBA00023157"/>
    </source>
</evidence>
<dbReference type="InterPro" id="IPR036337">
    <property type="entry name" value="Matrilin_CC_sf"/>
</dbReference>
<reference evidence="18 19" key="1">
    <citation type="submission" date="2018-03" db="EMBL/GenBank/DDBJ databases">
        <title>Draft genome sequence of Rohu Carp (Labeo rohita).</title>
        <authorList>
            <person name="Das P."/>
            <person name="Kushwaha B."/>
            <person name="Joshi C.G."/>
            <person name="Kumar D."/>
            <person name="Nagpure N.S."/>
            <person name="Sahoo L."/>
            <person name="Das S.P."/>
            <person name="Bit A."/>
            <person name="Patnaik S."/>
            <person name="Meher P.K."/>
            <person name="Jayasankar P."/>
            <person name="Koringa P.G."/>
            <person name="Patel N.V."/>
            <person name="Hinsu A.T."/>
            <person name="Kumar R."/>
            <person name="Pandey M."/>
            <person name="Agarwal S."/>
            <person name="Srivastava S."/>
            <person name="Singh M."/>
            <person name="Iquebal M.A."/>
            <person name="Jaiswal S."/>
            <person name="Angadi U.B."/>
            <person name="Kumar N."/>
            <person name="Raza M."/>
            <person name="Shah T.M."/>
            <person name="Rai A."/>
            <person name="Jena J.K."/>
        </authorList>
    </citation>
    <scope>NUCLEOTIDE SEQUENCE [LARGE SCALE GENOMIC DNA]</scope>
    <source>
        <strain evidence="18">DASCIFA01</strain>
        <tissue evidence="18">Testis</tissue>
    </source>
</reference>
<feature type="domain" description="VWFA" evidence="17">
    <location>
        <begin position="249"/>
        <end position="421"/>
    </location>
</feature>
<keyword evidence="7 16" id="KW-0732">Signal</keyword>
<evidence type="ECO:0000256" key="8">
    <source>
        <dbReference type="ARBA" id="ARBA00022737"/>
    </source>
</evidence>
<dbReference type="InterPro" id="IPR036465">
    <property type="entry name" value="vWFA_dom_sf"/>
</dbReference>
<evidence type="ECO:0000256" key="4">
    <source>
        <dbReference type="ARBA" id="ARBA00022490"/>
    </source>
</evidence>
<dbReference type="GO" id="GO:0016684">
    <property type="term" value="F:oxidoreductase activity, acting on peroxide as acceptor"/>
    <property type="evidence" value="ECO:0007669"/>
    <property type="project" value="TreeGrafter"/>
</dbReference>
<dbReference type="FunFam" id="1.20.5.30:FF:000007">
    <property type="match status" value="1"/>
</dbReference>
<dbReference type="GO" id="GO:0005576">
    <property type="term" value="C:extracellular region"/>
    <property type="evidence" value="ECO:0007669"/>
    <property type="project" value="UniProtKB-SubCell"/>
</dbReference>
<keyword evidence="19" id="KW-1185">Reference proteome</keyword>
<keyword evidence="5" id="KW-0964">Secreted</keyword>
<evidence type="ECO:0000256" key="11">
    <source>
        <dbReference type="ARBA" id="ARBA00023180"/>
    </source>
</evidence>
<keyword evidence="10" id="KW-1015">Disulfide bond</keyword>
<comment type="catalytic activity">
    <reaction evidence="12">
        <text>a hydroperoxide + L-cysteinyl-[protein] = S-hydroxy-L-cysteinyl-[protein] + an alcohol</text>
        <dbReference type="Rhea" id="RHEA:67124"/>
        <dbReference type="Rhea" id="RHEA-COMP:10131"/>
        <dbReference type="Rhea" id="RHEA-COMP:17193"/>
        <dbReference type="ChEBI" id="CHEBI:29950"/>
        <dbReference type="ChEBI" id="CHEBI:30879"/>
        <dbReference type="ChEBI" id="CHEBI:35924"/>
        <dbReference type="ChEBI" id="CHEBI:61973"/>
    </reaction>
    <physiologicalReaction direction="left-to-right" evidence="12">
        <dbReference type="Rhea" id="RHEA:67125"/>
    </physiologicalReaction>
</comment>
<evidence type="ECO:0000256" key="5">
    <source>
        <dbReference type="ARBA" id="ARBA00022525"/>
    </source>
</evidence>
<dbReference type="PRINTS" id="PR00453">
    <property type="entry name" value="VWFADOMAIN"/>
</dbReference>
<feature type="chain" id="PRO_5019735205" description="Matrilin-1" evidence="16">
    <location>
        <begin position="18"/>
        <end position="882"/>
    </location>
</feature>
<dbReference type="SMART" id="SM00327">
    <property type="entry name" value="VWA"/>
    <property type="match status" value="2"/>
</dbReference>
<organism evidence="18 19">
    <name type="scientific">Labeo rohita</name>
    <name type="common">Indian major carp</name>
    <name type="synonym">Cyprinus rohita</name>
    <dbReference type="NCBI Taxonomy" id="84645"/>
    <lineage>
        <taxon>Eukaryota</taxon>
        <taxon>Metazoa</taxon>
        <taxon>Chordata</taxon>
        <taxon>Craniata</taxon>
        <taxon>Vertebrata</taxon>
        <taxon>Euteleostomi</taxon>
        <taxon>Actinopterygii</taxon>
        <taxon>Neopterygii</taxon>
        <taxon>Teleostei</taxon>
        <taxon>Ostariophysi</taxon>
        <taxon>Cypriniformes</taxon>
        <taxon>Cyprinidae</taxon>
        <taxon>Labeoninae</taxon>
        <taxon>Labeonini</taxon>
        <taxon>Labeo</taxon>
    </lineage>
</organism>
<feature type="domain" description="VWFA" evidence="17">
    <location>
        <begin position="38"/>
        <end position="212"/>
    </location>
</feature>
<dbReference type="Pfam" id="PF04636">
    <property type="entry name" value="PA26"/>
    <property type="match status" value="1"/>
</dbReference>
<dbReference type="Gene3D" id="1.20.1290.10">
    <property type="entry name" value="AhpD-like"/>
    <property type="match status" value="1"/>
</dbReference>
<dbReference type="AlphaFoldDB" id="A0A498N280"/>
<keyword evidence="11" id="KW-0325">Glycoprotein</keyword>
<sequence length="882" mass="99394">MTLLGFVMLLCILGAQATVDLRNAAAMAAGLCSTKPTDVVFIIDSSRSVRPSEFEQVKVFMTKVIDGLTIGPDATRVGVVNYASRVKNEVSLKSHKTKAALVKAVSKIEPLSTGTMTGLAIQFAMNVAFTEAEGARKSPGISKVAIIVTDGRPQDNIRDIAARAREAGIEIFAIGVGRVDMTTLRQMASEPLEDHVDYVESYSLIEKLTKKFQEAFCGKRRGEEEREGIEVWRLTMAADIKACSNAATDVVFVIDGSKSVRPENFELVKKWINQIIDKLDVSETNTHVGLVQYSSTVKQEFPLGRYNNKKALKDAVKKMDYMERGTMTGHAISFMVDNSFSPNQGARPGVEKVGIVFTDGRSQDYIGDAARKAKENGFKMYAVGVGNAVEDELREIASEPVADHYFYTADFKTMNQIAKKLQINVCQEEDPCECNSVVKFQKKVEEALQALTKKYILSCVQVQILEEGAAQEVMSGALLSEGRVNHINMMMGLHPTYLNCFLRTQNALLQLDGPLPLSWRHFIIILASARHQCSYLVQHHSTAFLLAGGDESWLRGLHCAPPKIQHLQTLNKLLAHRPWIITQEHIQELVCPGAEARWSLAELIQAIVLMSHAHSLASFVWGCGILPEPEQSGDQSLQLCSPTESCSPRDKARNHQEWSEAVNEVKLLMERMMMVQQQGEEFTQEEMVTRFERERTESLLEHADVQRSVLPDCFSRFVVDADFTYQDFSPRGVQAPPTMRAQDYSWEDHGFSLMNRLYGEMAQLLDEKFQVVCALTYHTMAMHSHVDTSTLRKAIWNYIHCIYGIRYDDYNYGEVNQLLERGLKVYVKTVACHPEKTTPRMYFSFWRQFRHSEKVHVNLLLMEARMQAALLYALRAITRYMT</sequence>
<evidence type="ECO:0000256" key="1">
    <source>
        <dbReference type="ARBA" id="ARBA00004496"/>
    </source>
</evidence>
<evidence type="ECO:0000259" key="17">
    <source>
        <dbReference type="PROSITE" id="PS50234"/>
    </source>
</evidence>
<dbReference type="STRING" id="84645.A0A498N280"/>
<keyword evidence="4" id="KW-0963">Cytoplasm</keyword>
<dbReference type="SUPFAM" id="SSF53300">
    <property type="entry name" value="vWA-like"/>
    <property type="match status" value="2"/>
</dbReference>
<dbReference type="SUPFAM" id="SSF58002">
    <property type="entry name" value="Chicken cartilage matrix protein"/>
    <property type="match status" value="1"/>
</dbReference>
<dbReference type="GO" id="GO:0031012">
    <property type="term" value="C:extracellular matrix"/>
    <property type="evidence" value="ECO:0007669"/>
    <property type="project" value="UniProtKB-ARBA"/>
</dbReference>
<feature type="signal peptide" evidence="16">
    <location>
        <begin position="1"/>
        <end position="17"/>
    </location>
</feature>
<dbReference type="FunFam" id="3.40.50.410:FF:000018">
    <property type="entry name" value="Matrilin 1"/>
    <property type="match status" value="1"/>
</dbReference>
<dbReference type="PANTHER" id="PTHR12474:SF2">
    <property type="entry name" value="SESTRIN-2"/>
    <property type="match status" value="1"/>
</dbReference>
<evidence type="ECO:0000313" key="18">
    <source>
        <dbReference type="EMBL" id="RXN26263.1"/>
    </source>
</evidence>
<dbReference type="GO" id="GO:0005737">
    <property type="term" value="C:cytoplasm"/>
    <property type="evidence" value="ECO:0007669"/>
    <property type="project" value="UniProtKB-SubCell"/>
</dbReference>
<dbReference type="GO" id="GO:0005634">
    <property type="term" value="C:nucleus"/>
    <property type="evidence" value="ECO:0007669"/>
    <property type="project" value="InterPro"/>
</dbReference>
<dbReference type="SMART" id="SM01279">
    <property type="entry name" value="Matrilin_ccoil"/>
    <property type="match status" value="1"/>
</dbReference>
<evidence type="ECO:0000256" key="14">
    <source>
        <dbReference type="ARBA" id="ARBA00093641"/>
    </source>
</evidence>
<dbReference type="EMBL" id="QBIY01012241">
    <property type="protein sequence ID" value="RXN26263.1"/>
    <property type="molecule type" value="Genomic_DNA"/>
</dbReference>
<dbReference type="GO" id="GO:0071233">
    <property type="term" value="P:cellular response to L-leucine"/>
    <property type="evidence" value="ECO:0007669"/>
    <property type="project" value="TreeGrafter"/>
</dbReference>
<evidence type="ECO:0000256" key="7">
    <source>
        <dbReference type="ARBA" id="ARBA00022729"/>
    </source>
</evidence>
<dbReference type="Gene3D" id="3.40.50.410">
    <property type="entry name" value="von Willebrand factor, type A domain"/>
    <property type="match status" value="2"/>
</dbReference>